<evidence type="ECO:0000313" key="11">
    <source>
        <dbReference type="Proteomes" id="UP001301958"/>
    </source>
</evidence>
<dbReference type="Proteomes" id="UP001301958">
    <property type="component" value="Unassembled WGS sequence"/>
</dbReference>
<dbReference type="FunFam" id="1.10.455.10:FF:000006">
    <property type="entry name" value="37S ribosomal protein S7, mitochondrial"/>
    <property type="match status" value="1"/>
</dbReference>
<sequence>MPPRLNILSNVVSLPLRSGVTAAPRPFFGVAAAARRGFTTSNDTTNTTNTTSSSSIDPSMLQMPRRMMEEEVGVEEVTENRIALNQLEMVAYGLNPFDREVEGHKFGLPELPLPSNKHKDHRYDDIVAQVTRLLMRDGKLGKAQRDMAMILNYLRTSPVPKFNPQRPLVLGHPPAEALPLDPVVYLRVAIDSVAPLIVIKGFKKLAGGGRSLEVPFPIDARKRRRTAVAWILDVVAKKKSKGSGRGMFPHRVAEEIIAVVEGRSGVWDKRTQVHKLGTATRANLNNFQVRELLG</sequence>
<name>A0AAN7BVE4_9PEZI</name>
<feature type="region of interest" description="Disordered" evidence="8">
    <location>
        <begin position="39"/>
        <end position="61"/>
    </location>
</feature>
<keyword evidence="5" id="KW-0687">Ribonucleoprotein</keyword>
<feature type="domain" description="Small ribosomal subunit protein uS7" evidence="9">
    <location>
        <begin position="119"/>
        <end position="281"/>
    </location>
</feature>
<evidence type="ECO:0000313" key="10">
    <source>
        <dbReference type="EMBL" id="KAK4230126.1"/>
    </source>
</evidence>
<keyword evidence="4" id="KW-0496">Mitochondrion</keyword>
<keyword evidence="3 10" id="KW-0689">Ribosomal protein</keyword>
<dbReference type="Pfam" id="PF00177">
    <property type="entry name" value="Ribosomal_S7"/>
    <property type="match status" value="1"/>
</dbReference>
<comment type="similarity">
    <text evidence="2">Belongs to the universal ribosomal protein uS7 family.</text>
</comment>
<reference evidence="10" key="1">
    <citation type="journal article" date="2023" name="Mol. Phylogenet. Evol.">
        <title>Genome-scale phylogeny and comparative genomics of the fungal order Sordariales.</title>
        <authorList>
            <person name="Hensen N."/>
            <person name="Bonometti L."/>
            <person name="Westerberg I."/>
            <person name="Brannstrom I.O."/>
            <person name="Guillou S."/>
            <person name="Cros-Aarteil S."/>
            <person name="Calhoun S."/>
            <person name="Haridas S."/>
            <person name="Kuo A."/>
            <person name="Mondo S."/>
            <person name="Pangilinan J."/>
            <person name="Riley R."/>
            <person name="LaButti K."/>
            <person name="Andreopoulos B."/>
            <person name="Lipzen A."/>
            <person name="Chen C."/>
            <person name="Yan M."/>
            <person name="Daum C."/>
            <person name="Ng V."/>
            <person name="Clum A."/>
            <person name="Steindorff A."/>
            <person name="Ohm R.A."/>
            <person name="Martin F."/>
            <person name="Silar P."/>
            <person name="Natvig D.O."/>
            <person name="Lalanne C."/>
            <person name="Gautier V."/>
            <person name="Ament-Velasquez S.L."/>
            <person name="Kruys A."/>
            <person name="Hutchinson M.I."/>
            <person name="Powell A.J."/>
            <person name="Barry K."/>
            <person name="Miller A.N."/>
            <person name="Grigoriev I.V."/>
            <person name="Debuchy R."/>
            <person name="Gladieux P."/>
            <person name="Hiltunen Thoren M."/>
            <person name="Johannesson H."/>
        </authorList>
    </citation>
    <scope>NUCLEOTIDE SEQUENCE</scope>
    <source>
        <strain evidence="10">CBS 990.96</strain>
    </source>
</reference>
<evidence type="ECO:0000256" key="5">
    <source>
        <dbReference type="ARBA" id="ARBA00023274"/>
    </source>
</evidence>
<evidence type="ECO:0000256" key="7">
    <source>
        <dbReference type="ARBA" id="ARBA00039306"/>
    </source>
</evidence>
<gene>
    <name evidence="10" type="ORF">QBC38DRAFT_357745</name>
</gene>
<evidence type="ECO:0000256" key="6">
    <source>
        <dbReference type="ARBA" id="ARBA00037226"/>
    </source>
</evidence>
<dbReference type="GO" id="GO:0005739">
    <property type="term" value="C:mitochondrion"/>
    <property type="evidence" value="ECO:0007669"/>
    <property type="project" value="UniProtKB-SubCell"/>
</dbReference>
<evidence type="ECO:0000256" key="3">
    <source>
        <dbReference type="ARBA" id="ARBA00022980"/>
    </source>
</evidence>
<dbReference type="GO" id="GO:1990904">
    <property type="term" value="C:ribonucleoprotein complex"/>
    <property type="evidence" value="ECO:0007669"/>
    <property type="project" value="UniProtKB-KW"/>
</dbReference>
<reference evidence="10" key="2">
    <citation type="submission" date="2023-05" db="EMBL/GenBank/DDBJ databases">
        <authorList>
            <consortium name="Lawrence Berkeley National Laboratory"/>
            <person name="Steindorff A."/>
            <person name="Hensen N."/>
            <person name="Bonometti L."/>
            <person name="Westerberg I."/>
            <person name="Brannstrom I.O."/>
            <person name="Guillou S."/>
            <person name="Cros-Aarteil S."/>
            <person name="Calhoun S."/>
            <person name="Haridas S."/>
            <person name="Kuo A."/>
            <person name="Mondo S."/>
            <person name="Pangilinan J."/>
            <person name="Riley R."/>
            <person name="Labutti K."/>
            <person name="Andreopoulos B."/>
            <person name="Lipzen A."/>
            <person name="Chen C."/>
            <person name="Yanf M."/>
            <person name="Daum C."/>
            <person name="Ng V."/>
            <person name="Clum A."/>
            <person name="Ohm R."/>
            <person name="Martin F."/>
            <person name="Silar P."/>
            <person name="Natvig D."/>
            <person name="Lalanne C."/>
            <person name="Gautier V."/>
            <person name="Ament-Velasquez S.L."/>
            <person name="Kruys A."/>
            <person name="Hutchinson M.I."/>
            <person name="Powell A.J."/>
            <person name="Barry K."/>
            <person name="Miller A.N."/>
            <person name="Grigoriev I.V."/>
            <person name="Debuchy R."/>
            <person name="Gladieux P."/>
            <person name="Thoren M.H."/>
            <person name="Johannesson H."/>
        </authorList>
    </citation>
    <scope>NUCLEOTIDE SEQUENCE</scope>
    <source>
        <strain evidence="10">CBS 990.96</strain>
    </source>
</reference>
<proteinExistence type="inferred from homology"/>
<dbReference type="EMBL" id="MU865301">
    <property type="protein sequence ID" value="KAK4230126.1"/>
    <property type="molecule type" value="Genomic_DNA"/>
</dbReference>
<evidence type="ECO:0000256" key="2">
    <source>
        <dbReference type="ARBA" id="ARBA00007151"/>
    </source>
</evidence>
<accession>A0AAN7BVE4</accession>
<dbReference type="InterPro" id="IPR023798">
    <property type="entry name" value="Ribosomal_uS7_dom"/>
</dbReference>
<dbReference type="Gene3D" id="1.10.455.10">
    <property type="entry name" value="Ribosomal protein S7 domain"/>
    <property type="match status" value="1"/>
</dbReference>
<feature type="compositionally biased region" description="Low complexity" evidence="8">
    <location>
        <begin position="39"/>
        <end position="55"/>
    </location>
</feature>
<dbReference type="InterPro" id="IPR000235">
    <property type="entry name" value="Ribosomal_uS7"/>
</dbReference>
<evidence type="ECO:0000256" key="4">
    <source>
        <dbReference type="ARBA" id="ARBA00023128"/>
    </source>
</evidence>
<evidence type="ECO:0000259" key="9">
    <source>
        <dbReference type="Pfam" id="PF00177"/>
    </source>
</evidence>
<keyword evidence="11" id="KW-1185">Reference proteome</keyword>
<dbReference type="InterPro" id="IPR047988">
    <property type="entry name" value="Ribosomal_uS7m_fungi"/>
</dbReference>
<comment type="subcellular location">
    <subcellularLocation>
        <location evidence="1">Mitochondrion</location>
    </subcellularLocation>
</comment>
<comment type="caution">
    <text evidence="10">The sequence shown here is derived from an EMBL/GenBank/DDBJ whole genome shotgun (WGS) entry which is preliminary data.</text>
</comment>
<protein>
    <recommendedName>
        <fullName evidence="7">Small ribosomal subunit protein uS7m</fullName>
    </recommendedName>
</protein>
<organism evidence="10 11">
    <name type="scientific">Podospora fimiseda</name>
    <dbReference type="NCBI Taxonomy" id="252190"/>
    <lineage>
        <taxon>Eukaryota</taxon>
        <taxon>Fungi</taxon>
        <taxon>Dikarya</taxon>
        <taxon>Ascomycota</taxon>
        <taxon>Pezizomycotina</taxon>
        <taxon>Sordariomycetes</taxon>
        <taxon>Sordariomycetidae</taxon>
        <taxon>Sordariales</taxon>
        <taxon>Podosporaceae</taxon>
        <taxon>Podospora</taxon>
    </lineage>
</organism>
<dbReference type="SUPFAM" id="SSF47973">
    <property type="entry name" value="Ribosomal protein S7"/>
    <property type="match status" value="1"/>
</dbReference>
<dbReference type="AlphaFoldDB" id="A0AAN7BVE4"/>
<dbReference type="GO" id="GO:0005840">
    <property type="term" value="C:ribosome"/>
    <property type="evidence" value="ECO:0007669"/>
    <property type="project" value="UniProtKB-KW"/>
</dbReference>
<dbReference type="PANTHER" id="PTHR11205">
    <property type="entry name" value="RIBOSOMAL PROTEIN S7"/>
    <property type="match status" value="1"/>
</dbReference>
<evidence type="ECO:0000256" key="1">
    <source>
        <dbReference type="ARBA" id="ARBA00004173"/>
    </source>
</evidence>
<evidence type="ECO:0000256" key="8">
    <source>
        <dbReference type="SAM" id="MobiDB-lite"/>
    </source>
</evidence>
<dbReference type="InterPro" id="IPR036823">
    <property type="entry name" value="Ribosomal_uS7_dom_sf"/>
</dbReference>
<dbReference type="GO" id="GO:0006412">
    <property type="term" value="P:translation"/>
    <property type="evidence" value="ECO:0007669"/>
    <property type="project" value="InterPro"/>
</dbReference>
<comment type="function">
    <text evidence="6">Component of the mitochondrial ribosome (mitoribosome), a dedicated translation machinery responsible for the synthesis of mitochondrial genome-encoded proteins, including at least some of the essential transmembrane subunits of the mitochondrial respiratory chain. The mitoribosomes are attached to the mitochondrial inner membrane and translation products are cotranslationally integrated into the membrane.</text>
</comment>
<dbReference type="CDD" id="cd14868">
    <property type="entry name" value="uS7_Mitochondria_Fungi"/>
    <property type="match status" value="1"/>
</dbReference>